<accession>A0ABX2B340</accession>
<gene>
    <name evidence="3" type="ORF">HPS54_10145</name>
</gene>
<feature type="chain" id="PRO_5046168345" description="NigD-like C-terminal domain-containing protein" evidence="1">
    <location>
        <begin position="22"/>
        <end position="228"/>
    </location>
</feature>
<organism evidence="3 4">
    <name type="scientific">Xylanibacter caecicola</name>
    <dbReference type="NCBI Taxonomy" id="2736294"/>
    <lineage>
        <taxon>Bacteria</taxon>
        <taxon>Pseudomonadati</taxon>
        <taxon>Bacteroidota</taxon>
        <taxon>Bacteroidia</taxon>
        <taxon>Bacteroidales</taxon>
        <taxon>Prevotellaceae</taxon>
        <taxon>Xylanibacter</taxon>
    </lineage>
</organism>
<keyword evidence="4" id="KW-1185">Reference proteome</keyword>
<dbReference type="Gene3D" id="2.40.50.500">
    <property type="entry name" value="NigD-like N-terminal OB domain"/>
    <property type="match status" value="1"/>
</dbReference>
<proteinExistence type="predicted"/>
<dbReference type="PROSITE" id="PS51257">
    <property type="entry name" value="PROKAR_LIPOPROTEIN"/>
    <property type="match status" value="1"/>
</dbReference>
<feature type="signal peptide" evidence="1">
    <location>
        <begin position="1"/>
        <end position="21"/>
    </location>
</feature>
<dbReference type="Proteomes" id="UP000820977">
    <property type="component" value="Unassembled WGS sequence"/>
</dbReference>
<dbReference type="EMBL" id="JABKKJ010000019">
    <property type="protein sequence ID" value="NPE25872.1"/>
    <property type="molecule type" value="Genomic_DNA"/>
</dbReference>
<dbReference type="Gene3D" id="2.60.40.2370">
    <property type="entry name" value="NigD-like, C-terminal beta sandwich domain"/>
    <property type="match status" value="1"/>
</dbReference>
<dbReference type="RefSeq" id="WP_172345335.1">
    <property type="nucleotide sequence ID" value="NZ_CASYYZ010000028.1"/>
</dbReference>
<evidence type="ECO:0000256" key="1">
    <source>
        <dbReference type="SAM" id="SignalP"/>
    </source>
</evidence>
<comment type="caution">
    <text evidence="3">The sequence shown here is derived from an EMBL/GenBank/DDBJ whole genome shotgun (WGS) entry which is preliminary data.</text>
</comment>
<dbReference type="InterPro" id="IPR038143">
    <property type="entry name" value="NigD-like_C_dom_sf"/>
</dbReference>
<evidence type="ECO:0000313" key="4">
    <source>
        <dbReference type="Proteomes" id="UP000820977"/>
    </source>
</evidence>
<dbReference type="Pfam" id="PF17415">
    <property type="entry name" value="NigD_C"/>
    <property type="match status" value="1"/>
</dbReference>
<keyword evidence="1" id="KW-0732">Signal</keyword>
<evidence type="ECO:0000259" key="2">
    <source>
        <dbReference type="Pfam" id="PF17415"/>
    </source>
</evidence>
<protein>
    <recommendedName>
        <fullName evidence="2">NigD-like C-terminal domain-containing protein</fullName>
    </recommendedName>
</protein>
<reference evidence="3 4" key="1">
    <citation type="submission" date="2020-05" db="EMBL/GenBank/DDBJ databases">
        <title>Distinct polysaccharide utilization as determinants for interspecies competition between intestinal Prevotella spp.</title>
        <authorList>
            <person name="Galvez E.J.C."/>
            <person name="Iljazovic A."/>
            <person name="Strowig T."/>
        </authorList>
    </citation>
    <scope>NUCLEOTIDE SEQUENCE [LARGE SCALE GENOMIC DNA]</scope>
    <source>
        <strain evidence="3 4">PCHR</strain>
    </source>
</reference>
<dbReference type="InterPro" id="IPR035376">
    <property type="entry name" value="NigD_C"/>
</dbReference>
<dbReference type="InterPro" id="IPR038179">
    <property type="entry name" value="NigD-like_N_sf"/>
</dbReference>
<feature type="domain" description="NigD-like C-terminal" evidence="2">
    <location>
        <begin position="118"/>
        <end position="225"/>
    </location>
</feature>
<evidence type="ECO:0000313" key="3">
    <source>
        <dbReference type="EMBL" id="NPE25872.1"/>
    </source>
</evidence>
<sequence>MKRLLLLFSLIVLLAACENDAYDAGDGALSYMRADFVEARTDASARFVSIVTDDDEHLVVLPSFACKWAERPDTVYRALFYYNKVEALDGSVCAQPIAASPVLTPKIRNSADVEEAPVADPVTLVSAWRSRNGKYINMELSIKTGNPDDENIKHVLGLLYEGADEKDTGGRRINLILTHNRMGLPEYYSVTAFVSIPVNDIPGGLSGGDEISVRVNTYGGMVTKTFSF</sequence>
<name>A0ABX2B340_9BACT</name>